<dbReference type="PANTHER" id="PTHR45947">
    <property type="entry name" value="SULFOQUINOVOSYL TRANSFERASE SQD2"/>
    <property type="match status" value="1"/>
</dbReference>
<evidence type="ECO:0000259" key="1">
    <source>
        <dbReference type="Pfam" id="PF00534"/>
    </source>
</evidence>
<reference evidence="2 3" key="1">
    <citation type="submission" date="2020-04" db="EMBL/GenBank/DDBJ databases">
        <title>Rhizobium sp. S-51 isolated from soil.</title>
        <authorList>
            <person name="Dahal R.H."/>
        </authorList>
    </citation>
    <scope>NUCLEOTIDE SEQUENCE [LARGE SCALE GENOMIC DNA]</scope>
    <source>
        <strain evidence="2 3">S-51</strain>
    </source>
</reference>
<evidence type="ECO:0000313" key="3">
    <source>
        <dbReference type="Proteomes" id="UP000541470"/>
    </source>
</evidence>
<sequence length="403" mass="44529">MRLLVINDVSVVLGGATKVAMQCIDAATAAGMDCTVLVGDDGEEVRRNFPQAKVEALCERPLRDGVQAGDVVERNYNRRAYAALDNLLAASDEETVVHVHGWSQILSPSIFHALSRHGARVIVTAHDFFLTCPNGGYLNFRSGEVCGHRPMSLGCLTSNCDKRNYLHKLWRVGRMLTQQSAGDEFWSRVEVILAHENMEPYLSGGALRHFLTLRSPCKPLTRGPAKAWRNDRMLFLGRMTWEKGVRTLAEALNKTGRPATLIGRGPLLKEMQSALPHCHVPGWLDDSEVDRLASESRFFVMPSRMPEPYGLVAAEAVMSGIPVIVSSNALIAEEVARNDAGLVFESGNADSLAEKIALMDNDDLVRHLSEGAYEYGKRIAPSNDEWRQRILDIYRGHTGASLH</sequence>
<accession>A0A7Y0ATF9</accession>
<dbReference type="GO" id="GO:0016757">
    <property type="term" value="F:glycosyltransferase activity"/>
    <property type="evidence" value="ECO:0007669"/>
    <property type="project" value="InterPro"/>
</dbReference>
<protein>
    <submittedName>
        <fullName evidence="2">Glycosyltransferase family 4 protein</fullName>
    </submittedName>
</protein>
<feature type="domain" description="Glycosyl transferase family 1" evidence="1">
    <location>
        <begin position="232"/>
        <end position="373"/>
    </location>
</feature>
<evidence type="ECO:0000313" key="2">
    <source>
        <dbReference type="EMBL" id="NML73173.1"/>
    </source>
</evidence>
<keyword evidence="3" id="KW-1185">Reference proteome</keyword>
<comment type="caution">
    <text evidence="2">The sequence shown here is derived from an EMBL/GenBank/DDBJ whole genome shotgun (WGS) entry which is preliminary data.</text>
</comment>
<gene>
    <name evidence="2" type="ORF">HHL25_03435</name>
</gene>
<dbReference type="AlphaFoldDB" id="A0A7Y0ATF9"/>
<dbReference type="InterPro" id="IPR050194">
    <property type="entry name" value="Glycosyltransferase_grp1"/>
</dbReference>
<organism evidence="2 3">
    <name type="scientific">Rhizobium terricola</name>
    <dbReference type="NCBI Taxonomy" id="2728849"/>
    <lineage>
        <taxon>Bacteria</taxon>
        <taxon>Pseudomonadati</taxon>
        <taxon>Pseudomonadota</taxon>
        <taxon>Alphaproteobacteria</taxon>
        <taxon>Hyphomicrobiales</taxon>
        <taxon>Rhizobiaceae</taxon>
        <taxon>Rhizobium/Agrobacterium group</taxon>
        <taxon>Rhizobium</taxon>
    </lineage>
</organism>
<dbReference type="Pfam" id="PF00534">
    <property type="entry name" value="Glycos_transf_1"/>
    <property type="match status" value="1"/>
</dbReference>
<keyword evidence="2" id="KW-0808">Transferase</keyword>
<dbReference type="Gene3D" id="3.40.50.2000">
    <property type="entry name" value="Glycogen Phosphorylase B"/>
    <property type="match status" value="2"/>
</dbReference>
<dbReference type="SUPFAM" id="SSF53756">
    <property type="entry name" value="UDP-Glycosyltransferase/glycogen phosphorylase"/>
    <property type="match status" value="1"/>
</dbReference>
<dbReference type="EMBL" id="JABBGK010000001">
    <property type="protein sequence ID" value="NML73173.1"/>
    <property type="molecule type" value="Genomic_DNA"/>
</dbReference>
<dbReference type="Proteomes" id="UP000541470">
    <property type="component" value="Unassembled WGS sequence"/>
</dbReference>
<dbReference type="InterPro" id="IPR001296">
    <property type="entry name" value="Glyco_trans_1"/>
</dbReference>
<dbReference type="PANTHER" id="PTHR45947:SF3">
    <property type="entry name" value="SULFOQUINOVOSYL TRANSFERASE SQD2"/>
    <property type="match status" value="1"/>
</dbReference>
<name>A0A7Y0ATF9_9HYPH</name>
<dbReference type="CDD" id="cd03801">
    <property type="entry name" value="GT4_PimA-like"/>
    <property type="match status" value="1"/>
</dbReference>
<dbReference type="RefSeq" id="WP_169587286.1">
    <property type="nucleotide sequence ID" value="NZ_JABBGK010000001.1"/>
</dbReference>
<proteinExistence type="predicted"/>